<feature type="domain" description="Nose resistant-to-fluoxetine protein N-terminal" evidence="4">
    <location>
        <begin position="131"/>
        <end position="256"/>
    </location>
</feature>
<proteinExistence type="predicted"/>
<feature type="transmembrane region" description="Helical" evidence="2">
    <location>
        <begin position="595"/>
        <end position="619"/>
    </location>
</feature>
<keyword evidence="2" id="KW-1133">Transmembrane helix</keyword>
<feature type="transmembrane region" description="Helical" evidence="2">
    <location>
        <begin position="416"/>
        <end position="439"/>
    </location>
</feature>
<feature type="region of interest" description="Disordered" evidence="1">
    <location>
        <begin position="747"/>
        <end position="770"/>
    </location>
</feature>
<feature type="transmembrane region" description="Helical" evidence="2">
    <location>
        <begin position="343"/>
        <end position="360"/>
    </location>
</feature>
<feature type="transmembrane region" description="Helical" evidence="2">
    <location>
        <begin position="515"/>
        <end position="534"/>
    </location>
</feature>
<evidence type="ECO:0000313" key="6">
    <source>
        <dbReference type="Proteomes" id="UP001549920"/>
    </source>
</evidence>
<feature type="transmembrane region" description="Helical" evidence="2">
    <location>
        <begin position="565"/>
        <end position="583"/>
    </location>
</feature>
<keyword evidence="2" id="KW-0812">Transmembrane</keyword>
<name>A0ABR3I4D7_LOXSC</name>
<feature type="transmembrane region" description="Helical" evidence="2">
    <location>
        <begin position="710"/>
        <end position="731"/>
    </location>
</feature>
<feature type="transmembrane region" description="Helical" evidence="2">
    <location>
        <begin position="380"/>
        <end position="404"/>
    </location>
</feature>
<accession>A0ABR3I4D7</accession>
<feature type="compositionally biased region" description="Low complexity" evidence="1">
    <location>
        <begin position="753"/>
        <end position="770"/>
    </location>
</feature>
<feature type="transmembrane region" description="Helical" evidence="2">
    <location>
        <begin position="639"/>
        <end position="660"/>
    </location>
</feature>
<dbReference type="PANTHER" id="PTHR11161:SF71">
    <property type="entry name" value="NOSE RESISTANT-TO-FLUOXETINE PROTEIN N-TERMINAL DOMAIN-CONTAINING PROTEIN"/>
    <property type="match status" value="1"/>
</dbReference>
<evidence type="ECO:0000259" key="4">
    <source>
        <dbReference type="SMART" id="SM00703"/>
    </source>
</evidence>
<dbReference type="Pfam" id="PF01757">
    <property type="entry name" value="Acyl_transf_3"/>
    <property type="match status" value="1"/>
</dbReference>
<evidence type="ECO:0000256" key="1">
    <source>
        <dbReference type="SAM" id="MobiDB-lite"/>
    </source>
</evidence>
<keyword evidence="6" id="KW-1185">Reference proteome</keyword>
<feature type="chain" id="PRO_5046539903" description="Nose resistant-to-fluoxetine protein N-terminal domain-containing protein" evidence="3">
    <location>
        <begin position="16"/>
        <end position="770"/>
    </location>
</feature>
<gene>
    <name evidence="5" type="ORF">ABMA27_015787</name>
</gene>
<evidence type="ECO:0000256" key="3">
    <source>
        <dbReference type="SAM" id="SignalP"/>
    </source>
</evidence>
<feature type="transmembrane region" description="Helical" evidence="2">
    <location>
        <begin position="672"/>
        <end position="690"/>
    </location>
</feature>
<dbReference type="PANTHER" id="PTHR11161">
    <property type="entry name" value="O-ACYLTRANSFERASE"/>
    <property type="match status" value="1"/>
</dbReference>
<dbReference type="EMBL" id="JBEUOH010000008">
    <property type="protein sequence ID" value="KAL0883661.1"/>
    <property type="molecule type" value="Genomic_DNA"/>
</dbReference>
<comment type="caution">
    <text evidence="5">The sequence shown here is derived from an EMBL/GenBank/DDBJ whole genome shotgun (WGS) entry which is preliminary data.</text>
</comment>
<keyword evidence="2" id="KW-0472">Membrane</keyword>
<dbReference type="InterPro" id="IPR052728">
    <property type="entry name" value="O2_lipid_transport_reg"/>
</dbReference>
<dbReference type="Proteomes" id="UP001549920">
    <property type="component" value="Unassembled WGS sequence"/>
</dbReference>
<sequence>MIRAAALLAIASVAALSLNETTVDKHLLKRLSTYLDSNKTIDIDKLRNLNKTVLLNKELVTIINNYVNEQNQSKPTNTKVSDEVESYNVYENGKMGSTLVESIEESPDYASSIVLASDVLSLTSAVANVEDQTCREQGYRFLDGLLQNKRWALKMFDASSKSPEGLLYGSSYHLGNFDECIGIRDEGDDEVKVSGQYCLATIRWPQPEKYKKSRLGRGEILRWAVCVPSACDAKAVERFVGDVLARSVGNTTTVTVEHRDCYYKEPMTVSTNDVAFLSVILFFIVIIFVSTSYEIACIYQGRKKKTTAHEIIVSFSLLNNGKKILFTEQSNSMGLDCISGIKALSMIFILAGHTSLFVGTGPVMDESGWDNTVKNPNNCLILNGMLLVDTFLLLSAFLFSRILLAELDKRRGKLNVLPILLFRYIRLTPSYLVVIWFYITWMPKIGEGPLWKEKVLLEQERCSSNWWINILYVNNFVNSDSMCMFQSWYLAVDTQLFIIAPIFIYGLWRWRRAGPIMLGLSIVASVFVTAIITYKDDLDPTVMVYAKEFTDIISNHYFNKVYIKTYMKMTTYFMGLLMGYILHRVQTENYEFSRLLKISAWICNIILGTVTMFIVTIFYQDWYTYNNIEAAAYASLSRLSWGIANGWLIIACVTGNGGILNKLLTWKVFTPFARLTYSAYLVNGLVELFYMGQLRHPLHITTYSLVEYVLSHVILTFFFGAIVCVMFESPIHGIEKILLRRFVSPKARENPRQDQSQDSSRSTSQSKLES</sequence>
<feature type="transmembrane region" description="Helical" evidence="2">
    <location>
        <begin position="488"/>
        <end position="508"/>
    </location>
</feature>
<evidence type="ECO:0000256" key="2">
    <source>
        <dbReference type="SAM" id="Phobius"/>
    </source>
</evidence>
<organism evidence="5 6">
    <name type="scientific">Loxostege sticticalis</name>
    <name type="common">Beet webworm moth</name>
    <dbReference type="NCBI Taxonomy" id="481309"/>
    <lineage>
        <taxon>Eukaryota</taxon>
        <taxon>Metazoa</taxon>
        <taxon>Ecdysozoa</taxon>
        <taxon>Arthropoda</taxon>
        <taxon>Hexapoda</taxon>
        <taxon>Insecta</taxon>
        <taxon>Pterygota</taxon>
        <taxon>Neoptera</taxon>
        <taxon>Endopterygota</taxon>
        <taxon>Lepidoptera</taxon>
        <taxon>Glossata</taxon>
        <taxon>Ditrysia</taxon>
        <taxon>Pyraloidea</taxon>
        <taxon>Crambidae</taxon>
        <taxon>Pyraustinae</taxon>
        <taxon>Loxostege</taxon>
    </lineage>
</organism>
<dbReference type="InterPro" id="IPR006621">
    <property type="entry name" value="Nose-resist-to-fluoxetine_N"/>
</dbReference>
<dbReference type="InterPro" id="IPR002656">
    <property type="entry name" value="Acyl_transf_3_dom"/>
</dbReference>
<keyword evidence="3" id="KW-0732">Signal</keyword>
<evidence type="ECO:0000313" key="5">
    <source>
        <dbReference type="EMBL" id="KAL0883661.1"/>
    </source>
</evidence>
<dbReference type="Pfam" id="PF20146">
    <property type="entry name" value="NRF"/>
    <property type="match status" value="1"/>
</dbReference>
<protein>
    <recommendedName>
        <fullName evidence="4">Nose resistant-to-fluoxetine protein N-terminal domain-containing protein</fullName>
    </recommendedName>
</protein>
<feature type="transmembrane region" description="Helical" evidence="2">
    <location>
        <begin position="274"/>
        <end position="296"/>
    </location>
</feature>
<reference evidence="5 6" key="1">
    <citation type="submission" date="2024-06" db="EMBL/GenBank/DDBJ databases">
        <title>A chromosome-level genome assembly of beet webworm, Loxostege sticticalis.</title>
        <authorList>
            <person name="Zhang Y."/>
        </authorList>
    </citation>
    <scope>NUCLEOTIDE SEQUENCE [LARGE SCALE GENOMIC DNA]</scope>
    <source>
        <strain evidence="5">AQ026</strain>
        <tissue evidence="5">Whole body</tissue>
    </source>
</reference>
<feature type="signal peptide" evidence="3">
    <location>
        <begin position="1"/>
        <end position="15"/>
    </location>
</feature>
<dbReference type="SMART" id="SM00703">
    <property type="entry name" value="NRF"/>
    <property type="match status" value="1"/>
</dbReference>